<dbReference type="EMBL" id="NEMB01000003">
    <property type="protein sequence ID" value="PQQ68088.1"/>
    <property type="molecule type" value="Genomic_DNA"/>
</dbReference>
<organism evidence="7 8">
    <name type="scientific">Acetivibrio saccincola</name>
    <dbReference type="NCBI Taxonomy" id="1677857"/>
    <lineage>
        <taxon>Bacteria</taxon>
        <taxon>Bacillati</taxon>
        <taxon>Bacillota</taxon>
        <taxon>Clostridia</taxon>
        <taxon>Eubacteriales</taxon>
        <taxon>Oscillospiraceae</taxon>
        <taxon>Acetivibrio</taxon>
    </lineage>
</organism>
<dbReference type="InterPro" id="IPR004089">
    <property type="entry name" value="MCPsignal_dom"/>
</dbReference>
<feature type="transmembrane region" description="Helical" evidence="4">
    <location>
        <begin position="190"/>
        <end position="213"/>
    </location>
</feature>
<protein>
    <submittedName>
        <fullName evidence="7">Methyl-accepting chemotaxis protein</fullName>
    </submittedName>
</protein>
<feature type="domain" description="HAMP" evidence="6">
    <location>
        <begin position="215"/>
        <end position="267"/>
    </location>
</feature>
<dbReference type="Pfam" id="PF00015">
    <property type="entry name" value="MCPsignal"/>
    <property type="match status" value="1"/>
</dbReference>
<evidence type="ECO:0000256" key="1">
    <source>
        <dbReference type="ARBA" id="ARBA00022500"/>
    </source>
</evidence>
<dbReference type="GO" id="GO:0004888">
    <property type="term" value="F:transmembrane signaling receptor activity"/>
    <property type="evidence" value="ECO:0007669"/>
    <property type="project" value="TreeGrafter"/>
</dbReference>
<keyword evidence="1" id="KW-0145">Chemotaxis</keyword>
<dbReference type="Gene3D" id="1.10.287.950">
    <property type="entry name" value="Methyl-accepting chemotaxis protein"/>
    <property type="match status" value="1"/>
</dbReference>
<dbReference type="SUPFAM" id="SSF58104">
    <property type="entry name" value="Methyl-accepting chemotaxis protein (MCP) signaling domain"/>
    <property type="match status" value="1"/>
</dbReference>
<dbReference type="SMART" id="SM00304">
    <property type="entry name" value="HAMP"/>
    <property type="match status" value="1"/>
</dbReference>
<dbReference type="AlphaFoldDB" id="A0A2S8RE92"/>
<evidence type="ECO:0000256" key="2">
    <source>
        <dbReference type="ARBA" id="ARBA00029447"/>
    </source>
</evidence>
<feature type="domain" description="Methyl-accepting transducer" evidence="5">
    <location>
        <begin position="311"/>
        <end position="540"/>
    </location>
</feature>
<evidence type="ECO:0000256" key="4">
    <source>
        <dbReference type="SAM" id="Phobius"/>
    </source>
</evidence>
<evidence type="ECO:0000259" key="6">
    <source>
        <dbReference type="PROSITE" id="PS50885"/>
    </source>
</evidence>
<dbReference type="PANTHER" id="PTHR43531:SF11">
    <property type="entry name" value="METHYL-ACCEPTING CHEMOTAXIS PROTEIN 3"/>
    <property type="match status" value="1"/>
</dbReference>
<sequence length="617" mass="67710">MMSWFYNLKISAKLIIGFLLVAVIAGIVGIVGLVNVNNMSEADVLLYEDNTLGIQHISDAALQFLRMRFNASRLLLFEGDKKGQDESIEKIKNNKTNAEEYFKMYEGVITDAADQKLYEELKSKWEKYNTLIQEEIELALSGQTAEAKELLLTEVASAGDSLRESFESLIYYNSESAKERIEQNTKIARTAATTMIFVAIIGIILAIFLGMFISRSISIPINEMVDAAEKLAVGDVEVDIEAKTKDEVGSLAQSFRKMIENIREQAYAVEKIAAGDLTVELKIKSDKDILGMKLNEMIEKNNELLGSINAAAEQVASSARQISDSSVQLSESSAEQASTVEELTSSLEEVSTQTRHNAENANEANVLAETIRENAQQGSEQMADMLKAMEEINSSSSDISRIIKVIDEIAFQTNILALNAAVEAARAGQHGKGFAVVAEEVRNLAARSANAAKETTELIEGSIKRTENGTKIAKETAESLNKIVEGVKKAAALISDIDVASNEQAAAIEQINQGIIQVSQVIQANSATSEESAAASEELSSQADLLRDSVRRYKLKNTASSSIRYNEISPEIIKMIKENAESKKQNTVESMKEENPIGMLDINWDYKEKSKNNNLKS</sequence>
<dbReference type="InterPro" id="IPR047347">
    <property type="entry name" value="YvaQ-like_sensor"/>
</dbReference>
<dbReference type="Pfam" id="PF12729">
    <property type="entry name" value="4HB_MCP_1"/>
    <property type="match status" value="1"/>
</dbReference>
<dbReference type="InterPro" id="IPR003660">
    <property type="entry name" value="HAMP_dom"/>
</dbReference>
<dbReference type="GO" id="GO:0006935">
    <property type="term" value="P:chemotaxis"/>
    <property type="evidence" value="ECO:0007669"/>
    <property type="project" value="UniProtKB-KW"/>
</dbReference>
<dbReference type="GO" id="GO:0005886">
    <property type="term" value="C:plasma membrane"/>
    <property type="evidence" value="ECO:0007669"/>
    <property type="project" value="TreeGrafter"/>
</dbReference>
<dbReference type="CDD" id="cd19411">
    <property type="entry name" value="MCP2201-like_sensor"/>
    <property type="match status" value="1"/>
</dbReference>
<dbReference type="Pfam" id="PF00672">
    <property type="entry name" value="HAMP"/>
    <property type="match status" value="1"/>
</dbReference>
<dbReference type="OrthoDB" id="9814363at2"/>
<dbReference type="FunFam" id="1.10.287.950:FF:000001">
    <property type="entry name" value="Methyl-accepting chemotaxis sensory transducer"/>
    <property type="match status" value="1"/>
</dbReference>
<name>A0A2S8RE92_9FIRM</name>
<accession>A0A2S8RE92</accession>
<dbReference type="Gene3D" id="6.10.340.10">
    <property type="match status" value="1"/>
</dbReference>
<keyword evidence="4" id="KW-1133">Transmembrane helix</keyword>
<dbReference type="GO" id="GO:0007165">
    <property type="term" value="P:signal transduction"/>
    <property type="evidence" value="ECO:0007669"/>
    <property type="project" value="UniProtKB-KW"/>
</dbReference>
<proteinExistence type="inferred from homology"/>
<dbReference type="InterPro" id="IPR051310">
    <property type="entry name" value="MCP_chemotaxis"/>
</dbReference>
<reference evidence="7 8" key="1">
    <citation type="journal article" date="2018" name="Syst. Appl. Microbiol.">
        <title>Characterization and high-quality draft genome sequence of Herbivorax saccincola A7, an anaerobic, alkaliphilic, thermophilic, cellulolytic, and xylanolytic bacterium.</title>
        <authorList>
            <person name="Aikawa S."/>
            <person name="Baramee S."/>
            <person name="Sermsathanaswadi J."/>
            <person name="Thianheng P."/>
            <person name="Tachaapaikoon C."/>
            <person name="Shikata A."/>
            <person name="Waeonukul R."/>
            <person name="Pason P."/>
            <person name="Ratanakhanokchai K."/>
            <person name="Kosugi A."/>
        </authorList>
    </citation>
    <scope>NUCLEOTIDE SEQUENCE [LARGE SCALE GENOMIC DNA]</scope>
    <source>
        <strain evidence="7 8">A7</strain>
    </source>
</reference>
<dbReference type="PANTHER" id="PTHR43531">
    <property type="entry name" value="PROTEIN ICFG"/>
    <property type="match status" value="1"/>
</dbReference>
<dbReference type="InterPro" id="IPR024478">
    <property type="entry name" value="HlyB_4HB_MCP"/>
</dbReference>
<keyword evidence="3" id="KW-0807">Transducer</keyword>
<feature type="transmembrane region" description="Helical" evidence="4">
    <location>
        <begin position="12"/>
        <end position="36"/>
    </location>
</feature>
<keyword evidence="4" id="KW-0472">Membrane</keyword>
<keyword evidence="4" id="KW-0812">Transmembrane</keyword>
<evidence type="ECO:0000313" key="8">
    <source>
        <dbReference type="Proteomes" id="UP000239720"/>
    </source>
</evidence>
<evidence type="ECO:0000259" key="5">
    <source>
        <dbReference type="PROSITE" id="PS50111"/>
    </source>
</evidence>
<evidence type="ECO:0000313" key="7">
    <source>
        <dbReference type="EMBL" id="PQQ68088.1"/>
    </source>
</evidence>
<dbReference type="Proteomes" id="UP000239720">
    <property type="component" value="Unassembled WGS sequence"/>
</dbReference>
<dbReference type="PROSITE" id="PS50885">
    <property type="entry name" value="HAMP"/>
    <property type="match status" value="1"/>
</dbReference>
<gene>
    <name evidence="7" type="ORF">B9R14_15800</name>
</gene>
<dbReference type="RefSeq" id="WP_105368584.1">
    <property type="nucleotide sequence ID" value="NZ_NEMB01000003.1"/>
</dbReference>
<comment type="similarity">
    <text evidence="2">Belongs to the methyl-accepting chemotaxis (MCP) protein family.</text>
</comment>
<dbReference type="SMART" id="SM00283">
    <property type="entry name" value="MA"/>
    <property type="match status" value="1"/>
</dbReference>
<dbReference type="PROSITE" id="PS50111">
    <property type="entry name" value="CHEMOTAXIS_TRANSDUC_2"/>
    <property type="match status" value="1"/>
</dbReference>
<evidence type="ECO:0000256" key="3">
    <source>
        <dbReference type="PROSITE-ProRule" id="PRU00284"/>
    </source>
</evidence>
<dbReference type="CDD" id="cd06225">
    <property type="entry name" value="HAMP"/>
    <property type="match status" value="2"/>
</dbReference>
<comment type="caution">
    <text evidence="7">The sequence shown here is derived from an EMBL/GenBank/DDBJ whole genome shotgun (WGS) entry which is preliminary data.</text>
</comment>